<dbReference type="EMBL" id="BDCX01000017">
    <property type="protein sequence ID" value="GAT70398.1"/>
    <property type="molecule type" value="Genomic_DNA"/>
</dbReference>
<reference evidence="6 7" key="1">
    <citation type="journal article" date="2016" name="Genome Announc.">
        <title>Draft Genome Sequence of Planomonospora sphaerica JCM9374, a Rare Actinomycete.</title>
        <authorList>
            <person name="Dohra H."/>
            <person name="Suzuki T."/>
            <person name="Inoue Y."/>
            <person name="Kodani S."/>
        </authorList>
    </citation>
    <scope>NUCLEOTIDE SEQUENCE [LARGE SCALE GENOMIC DNA]</scope>
    <source>
        <strain evidence="6 7">JCM 9374</strain>
    </source>
</reference>
<dbReference type="PANTHER" id="PTHR21661">
    <property type="entry name" value="EPOXIDE HYDROLASE 1-RELATED"/>
    <property type="match status" value="1"/>
</dbReference>
<dbReference type="AlphaFoldDB" id="A0A171DMX6"/>
<comment type="similarity">
    <text evidence="1">Belongs to the peptidase S33 family.</text>
</comment>
<evidence type="ECO:0000256" key="2">
    <source>
        <dbReference type="ARBA" id="ARBA00022797"/>
    </source>
</evidence>
<reference evidence="7" key="2">
    <citation type="submission" date="2016-04" db="EMBL/GenBank/DDBJ databases">
        <title>Planomonospora sphaerica JCM9374 whole genome shotgun sequence.</title>
        <authorList>
            <person name="Suzuki T."/>
            <person name="Dohra H."/>
            <person name="Kodani S."/>
        </authorList>
    </citation>
    <scope>NUCLEOTIDE SEQUENCE [LARGE SCALE GENOMIC DNA]</scope>
    <source>
        <strain evidence="7">JCM 9374</strain>
    </source>
</reference>
<evidence type="ECO:0000256" key="3">
    <source>
        <dbReference type="ARBA" id="ARBA00022801"/>
    </source>
</evidence>
<sequence>MPEIRPFRVDVPQADLDDLRARLALTRFTDELPGSDGAYGVRLDYVKRMVEYWRTGFDWRAVEARLNAHPQFITEIDGQDVHFLHVRSANPEALPLILTHGWPGTVMEYLDVVEPLSEDFHLVIPSIPGFGFSGPTRDKGWDRNRVARAWAELMGRLGYERYGAVGNDGGSLISPEIGRSDAEHVVGVHVTQIFSFPSGDPAEFEGLTEEEQAAVAHLQWFWENMGAFNLLQAQSPQTLAHALADSPAGLLGWMAQLLGEGLDDDFVLANIAIHWFCGTAGSSIRFYYEDKRAEQPTGPTTVPIALAGFADDFRSVRRFAERDHENIVSWNTYDSGGHYAAHQAPGVLATDIRRFFTGLARR</sequence>
<dbReference type="SUPFAM" id="SSF53474">
    <property type="entry name" value="alpha/beta-Hydrolases"/>
    <property type="match status" value="1"/>
</dbReference>
<evidence type="ECO:0000256" key="4">
    <source>
        <dbReference type="PIRSR" id="PIRSR001112-1"/>
    </source>
</evidence>
<protein>
    <submittedName>
        <fullName evidence="6">Epoxide hydrolase</fullName>
    </submittedName>
</protein>
<evidence type="ECO:0000313" key="6">
    <source>
        <dbReference type="EMBL" id="GAT70398.1"/>
    </source>
</evidence>
<dbReference type="GO" id="GO:0004301">
    <property type="term" value="F:epoxide hydrolase activity"/>
    <property type="evidence" value="ECO:0007669"/>
    <property type="project" value="TreeGrafter"/>
</dbReference>
<keyword evidence="2" id="KW-0058">Aromatic hydrocarbons catabolism</keyword>
<dbReference type="InterPro" id="IPR010497">
    <property type="entry name" value="Epoxide_hydro_N"/>
</dbReference>
<dbReference type="InterPro" id="IPR016292">
    <property type="entry name" value="Epoxide_hydrolase"/>
</dbReference>
<evidence type="ECO:0000259" key="5">
    <source>
        <dbReference type="Pfam" id="PF06441"/>
    </source>
</evidence>
<dbReference type="OrthoDB" id="5171248at2"/>
<dbReference type="PIRSF" id="PIRSF001112">
    <property type="entry name" value="Epoxide_hydrolase"/>
    <property type="match status" value="1"/>
</dbReference>
<gene>
    <name evidence="6" type="ORF">PS9374_06080</name>
</gene>
<dbReference type="PANTHER" id="PTHR21661:SF35">
    <property type="entry name" value="EPOXIDE HYDROLASE"/>
    <property type="match status" value="1"/>
</dbReference>
<dbReference type="Pfam" id="PF06441">
    <property type="entry name" value="EHN"/>
    <property type="match status" value="1"/>
</dbReference>
<accession>A0A171DMX6</accession>
<feature type="active site" description="Nucleophile" evidence="4">
    <location>
        <position position="168"/>
    </location>
</feature>
<dbReference type="STRING" id="161355.PS9374_06080"/>
<feature type="active site" description="Proton acceptor" evidence="4">
    <location>
        <position position="338"/>
    </location>
</feature>
<evidence type="ECO:0000256" key="1">
    <source>
        <dbReference type="ARBA" id="ARBA00010088"/>
    </source>
</evidence>
<dbReference type="Gene3D" id="3.40.50.1820">
    <property type="entry name" value="alpha/beta hydrolase"/>
    <property type="match status" value="1"/>
</dbReference>
<evidence type="ECO:0000313" key="7">
    <source>
        <dbReference type="Proteomes" id="UP000077701"/>
    </source>
</evidence>
<feature type="domain" description="Epoxide hydrolase N-terminal" evidence="5">
    <location>
        <begin position="4"/>
        <end position="109"/>
    </location>
</feature>
<organism evidence="6 7">
    <name type="scientific">Planomonospora sphaerica</name>
    <dbReference type="NCBI Taxonomy" id="161355"/>
    <lineage>
        <taxon>Bacteria</taxon>
        <taxon>Bacillati</taxon>
        <taxon>Actinomycetota</taxon>
        <taxon>Actinomycetes</taxon>
        <taxon>Streptosporangiales</taxon>
        <taxon>Streptosporangiaceae</taxon>
        <taxon>Planomonospora</taxon>
    </lineage>
</organism>
<name>A0A171DMX6_9ACTN</name>
<dbReference type="GO" id="GO:0097176">
    <property type="term" value="P:epoxide metabolic process"/>
    <property type="evidence" value="ECO:0007669"/>
    <property type="project" value="TreeGrafter"/>
</dbReference>
<feature type="active site" description="Proton donor" evidence="4">
    <location>
        <position position="287"/>
    </location>
</feature>
<keyword evidence="7" id="KW-1185">Reference proteome</keyword>
<dbReference type="Proteomes" id="UP000077701">
    <property type="component" value="Unassembled WGS sequence"/>
</dbReference>
<proteinExistence type="inferred from homology"/>
<dbReference type="InterPro" id="IPR029058">
    <property type="entry name" value="AB_hydrolase_fold"/>
</dbReference>
<dbReference type="RefSeq" id="WP_068902606.1">
    <property type="nucleotide sequence ID" value="NZ_BDCX01000017.1"/>
</dbReference>
<comment type="caution">
    <text evidence="6">The sequence shown here is derived from an EMBL/GenBank/DDBJ whole genome shotgun (WGS) entry which is preliminary data.</text>
</comment>
<keyword evidence="3 6" id="KW-0378">Hydrolase</keyword>